<sequence>MTDLLESTTRSIMNNEENYQVEISRDDEARSRKATQARMRRNRRRGLDFEEEMFGRSARYLVLFLTLNYRKSYREDVSFLTIQRHRDRFVRNMETNSLLRRIRGCIWHLEEGDRGGGLHLHFLIFYSAERKADVLVARDIGEYWAGVVTKGWGDYWNSNAHKDHFEYRWGVGLGQVNRKDEVMRRALRTFIAEYMAKCDQVPRDRGEDDKLFGIRIFPRRSD</sequence>
<organism evidence="1 2">
    <name type="scientific">Achromobacter veterisilvae</name>
    <dbReference type="NCBI Taxonomy" id="2069367"/>
    <lineage>
        <taxon>Bacteria</taxon>
        <taxon>Pseudomonadati</taxon>
        <taxon>Pseudomonadota</taxon>
        <taxon>Betaproteobacteria</taxon>
        <taxon>Burkholderiales</taxon>
        <taxon>Alcaligenaceae</taxon>
        <taxon>Achromobacter</taxon>
    </lineage>
</organism>
<dbReference type="AlphaFoldDB" id="A0A446CK73"/>
<dbReference type="Proteomes" id="UP000289465">
    <property type="component" value="Unassembled WGS sequence"/>
</dbReference>
<accession>A0A446CK73</accession>
<dbReference type="EMBL" id="UFQC01000014">
    <property type="protein sequence ID" value="SSW68279.1"/>
    <property type="molecule type" value="Genomic_DNA"/>
</dbReference>
<protein>
    <recommendedName>
        <fullName evidence="3">Inovirus Gp2 family protein</fullName>
    </recommendedName>
</protein>
<proteinExistence type="predicted"/>
<evidence type="ECO:0000313" key="2">
    <source>
        <dbReference type="Proteomes" id="UP000289465"/>
    </source>
</evidence>
<reference evidence="1 2" key="1">
    <citation type="submission" date="2018-07" db="EMBL/GenBank/DDBJ databases">
        <authorList>
            <person name="Peeters C."/>
        </authorList>
    </citation>
    <scope>NUCLEOTIDE SEQUENCE [LARGE SCALE GENOMIC DNA]</scope>
    <source>
        <strain evidence="1 2">LMG 30378</strain>
    </source>
</reference>
<name>A0A446CK73_9BURK</name>
<evidence type="ECO:0008006" key="3">
    <source>
        <dbReference type="Google" id="ProtNLM"/>
    </source>
</evidence>
<gene>
    <name evidence="1" type="ORF">AVE30378_03015</name>
</gene>
<evidence type="ECO:0000313" key="1">
    <source>
        <dbReference type="EMBL" id="SSW68279.1"/>
    </source>
</evidence>